<dbReference type="Gene3D" id="3.30.200.20">
    <property type="entry name" value="Phosphorylase Kinase, domain 1"/>
    <property type="match status" value="1"/>
</dbReference>
<comment type="similarity">
    <text evidence="7">Belongs to the protein kinase superfamily.</text>
</comment>
<protein>
    <submittedName>
        <fullName evidence="11">Protein kinase domain-containing protein</fullName>
    </submittedName>
</protein>
<keyword evidence="10" id="KW-1185">Reference proteome</keyword>
<accession>A0A0N4ZS67</accession>
<keyword evidence="1 7" id="KW-0723">Serine/threonine-protein kinase</keyword>
<evidence type="ECO:0000256" key="3">
    <source>
        <dbReference type="ARBA" id="ARBA00022741"/>
    </source>
</evidence>
<proteinExistence type="inferred from homology"/>
<dbReference type="Gene3D" id="1.10.510.10">
    <property type="entry name" value="Transferase(Phosphotransferase) domain 1"/>
    <property type="match status" value="1"/>
</dbReference>
<dbReference type="Pfam" id="PF00069">
    <property type="entry name" value="Pkinase"/>
    <property type="match status" value="1"/>
</dbReference>
<keyword evidence="4" id="KW-0418">Kinase</keyword>
<dbReference type="FunFam" id="1.10.510.10:FF:000210">
    <property type="entry name" value="Non-specific serine/threonine protein kinase"/>
    <property type="match status" value="1"/>
</dbReference>
<sequence>MSSCSEIEFESSDSEEGSLIDRLLTVTTIGTGTFGRVQLCRHKINGKYYALKSMNIKHLIENRQVDHVYNEKKILSSTCHPFIVRLYDTYKDKLNLNMVMEFLPGGELFSYLRSMKTFSSPMAKFYAAEITLALGYLHESSIAYRDLKPENLILDHEGHIKLTDFGFAKRILDKSYTTCGTTEYLAPEIIEHVGHNMSVDWWALGILIFEMMSGDPPFPGENVKEFYEHIKGYEVMVFPPKIFSANAKNIISKLLIKNPKERLGCGKNDAKDIKNHPWFSTYDWDLLLQKGIPPPVIPTLYPVAGNFDSYNDEDNFVNEKPSQTDLALFKDW</sequence>
<dbReference type="InterPro" id="IPR000961">
    <property type="entry name" value="AGC-kinase_C"/>
</dbReference>
<feature type="domain" description="AGC-kinase C-terminal" evidence="9">
    <location>
        <begin position="280"/>
        <end position="332"/>
    </location>
</feature>
<dbReference type="InterPro" id="IPR000719">
    <property type="entry name" value="Prot_kinase_dom"/>
</dbReference>
<dbReference type="SUPFAM" id="SSF56112">
    <property type="entry name" value="Protein kinase-like (PK-like)"/>
    <property type="match status" value="1"/>
</dbReference>
<evidence type="ECO:0000313" key="10">
    <source>
        <dbReference type="Proteomes" id="UP000038045"/>
    </source>
</evidence>
<reference evidence="11" key="1">
    <citation type="submission" date="2017-02" db="UniProtKB">
        <authorList>
            <consortium name="WormBaseParasite"/>
        </authorList>
    </citation>
    <scope>IDENTIFICATION</scope>
</reference>
<dbReference type="GO" id="GO:0004691">
    <property type="term" value="F:cAMP-dependent protein kinase activity"/>
    <property type="evidence" value="ECO:0007669"/>
    <property type="project" value="TreeGrafter"/>
</dbReference>
<dbReference type="InterPro" id="IPR011009">
    <property type="entry name" value="Kinase-like_dom_sf"/>
</dbReference>
<evidence type="ECO:0000256" key="5">
    <source>
        <dbReference type="ARBA" id="ARBA00022840"/>
    </source>
</evidence>
<evidence type="ECO:0000313" key="11">
    <source>
        <dbReference type="WBParaSite" id="PTRK_0001134800.1"/>
    </source>
</evidence>
<dbReference type="InterPro" id="IPR008271">
    <property type="entry name" value="Ser/Thr_kinase_AS"/>
</dbReference>
<feature type="binding site" evidence="6">
    <location>
        <position position="52"/>
    </location>
    <ligand>
        <name>ATP</name>
        <dbReference type="ChEBI" id="CHEBI:30616"/>
    </ligand>
</feature>
<dbReference type="WBParaSite" id="PTRK_0001134800.1">
    <property type="protein sequence ID" value="PTRK_0001134800.1"/>
    <property type="gene ID" value="PTRK_0001134800"/>
</dbReference>
<keyword evidence="5 6" id="KW-0067">ATP-binding</keyword>
<evidence type="ECO:0000256" key="7">
    <source>
        <dbReference type="RuleBase" id="RU000304"/>
    </source>
</evidence>
<dbReference type="STRING" id="131310.A0A0N4ZS67"/>
<evidence type="ECO:0000256" key="4">
    <source>
        <dbReference type="ARBA" id="ARBA00022777"/>
    </source>
</evidence>
<dbReference type="PROSITE" id="PS00108">
    <property type="entry name" value="PROTEIN_KINASE_ST"/>
    <property type="match status" value="1"/>
</dbReference>
<dbReference type="GO" id="GO:0005829">
    <property type="term" value="C:cytosol"/>
    <property type="evidence" value="ECO:0007669"/>
    <property type="project" value="TreeGrafter"/>
</dbReference>
<evidence type="ECO:0000256" key="2">
    <source>
        <dbReference type="ARBA" id="ARBA00022679"/>
    </source>
</evidence>
<dbReference type="AlphaFoldDB" id="A0A0N4ZS67"/>
<dbReference type="PROSITE" id="PS51285">
    <property type="entry name" value="AGC_KINASE_CTER"/>
    <property type="match status" value="1"/>
</dbReference>
<organism evidence="10 11">
    <name type="scientific">Parastrongyloides trichosuri</name>
    <name type="common">Possum-specific nematode worm</name>
    <dbReference type="NCBI Taxonomy" id="131310"/>
    <lineage>
        <taxon>Eukaryota</taxon>
        <taxon>Metazoa</taxon>
        <taxon>Ecdysozoa</taxon>
        <taxon>Nematoda</taxon>
        <taxon>Chromadorea</taxon>
        <taxon>Rhabditida</taxon>
        <taxon>Tylenchina</taxon>
        <taxon>Panagrolaimomorpha</taxon>
        <taxon>Strongyloidoidea</taxon>
        <taxon>Strongyloididae</taxon>
        <taxon>Parastrongyloides</taxon>
    </lineage>
</organism>
<dbReference type="PANTHER" id="PTHR24353">
    <property type="entry name" value="CYCLIC NUCLEOTIDE-DEPENDENT PROTEIN KINASE"/>
    <property type="match status" value="1"/>
</dbReference>
<dbReference type="SMART" id="SM00220">
    <property type="entry name" value="S_TKc"/>
    <property type="match status" value="1"/>
</dbReference>
<dbReference type="PANTHER" id="PTHR24353:SF37">
    <property type="entry name" value="CAMP-DEPENDENT PROTEIN KINASE CATALYTIC SUBUNIT PRKX"/>
    <property type="match status" value="1"/>
</dbReference>
<evidence type="ECO:0000256" key="6">
    <source>
        <dbReference type="PROSITE-ProRule" id="PRU10141"/>
    </source>
</evidence>
<evidence type="ECO:0000256" key="1">
    <source>
        <dbReference type="ARBA" id="ARBA00022527"/>
    </source>
</evidence>
<dbReference type="GO" id="GO:0005524">
    <property type="term" value="F:ATP binding"/>
    <property type="evidence" value="ECO:0007669"/>
    <property type="project" value="UniProtKB-UniRule"/>
</dbReference>
<dbReference type="PROSITE" id="PS50011">
    <property type="entry name" value="PROTEIN_KINASE_DOM"/>
    <property type="match status" value="1"/>
</dbReference>
<dbReference type="GO" id="GO:0005952">
    <property type="term" value="C:cAMP-dependent protein kinase complex"/>
    <property type="evidence" value="ECO:0007669"/>
    <property type="project" value="TreeGrafter"/>
</dbReference>
<dbReference type="Proteomes" id="UP000038045">
    <property type="component" value="Unplaced"/>
</dbReference>
<dbReference type="InterPro" id="IPR017441">
    <property type="entry name" value="Protein_kinase_ATP_BS"/>
</dbReference>
<dbReference type="PROSITE" id="PS00107">
    <property type="entry name" value="PROTEIN_KINASE_ATP"/>
    <property type="match status" value="1"/>
</dbReference>
<keyword evidence="3 6" id="KW-0547">Nucleotide-binding</keyword>
<evidence type="ECO:0000259" key="8">
    <source>
        <dbReference type="PROSITE" id="PS50011"/>
    </source>
</evidence>
<keyword evidence="2" id="KW-0808">Transferase</keyword>
<feature type="domain" description="Protein kinase" evidence="8">
    <location>
        <begin position="23"/>
        <end position="279"/>
    </location>
</feature>
<name>A0A0N4ZS67_PARTI</name>
<evidence type="ECO:0000259" key="9">
    <source>
        <dbReference type="PROSITE" id="PS51285"/>
    </source>
</evidence>